<proteinExistence type="predicted"/>
<dbReference type="InterPro" id="IPR016181">
    <property type="entry name" value="Acyl_CoA_acyltransferase"/>
</dbReference>
<dbReference type="Pfam" id="PF13508">
    <property type="entry name" value="Acetyltransf_7"/>
    <property type="match status" value="1"/>
</dbReference>
<dbReference type="GO" id="GO:0016747">
    <property type="term" value="F:acyltransferase activity, transferring groups other than amino-acyl groups"/>
    <property type="evidence" value="ECO:0007669"/>
    <property type="project" value="InterPro"/>
</dbReference>
<dbReference type="InterPro" id="IPR000182">
    <property type="entry name" value="GNAT_dom"/>
</dbReference>
<dbReference type="Proteomes" id="UP000196710">
    <property type="component" value="Chromosome"/>
</dbReference>
<evidence type="ECO:0000313" key="3">
    <source>
        <dbReference type="EMBL" id="QQR32089.1"/>
    </source>
</evidence>
<gene>
    <name evidence="2" type="ORF">ADH66_02500</name>
    <name evidence="3" type="ORF">I5Q82_12550</name>
</gene>
<evidence type="ECO:0000313" key="5">
    <source>
        <dbReference type="Proteomes" id="UP000596035"/>
    </source>
</evidence>
<reference evidence="4" key="2">
    <citation type="submission" date="2017-05" db="EMBL/GenBank/DDBJ databases">
        <title>Improved OligoMM genomes.</title>
        <authorList>
            <person name="Garzetti D."/>
        </authorList>
    </citation>
    <scope>NUCLEOTIDE SEQUENCE [LARGE SCALE GENOMIC DNA]</scope>
    <source>
        <strain evidence="4">KB18</strain>
    </source>
</reference>
<name>A0A1Z2XW37_9FIRM</name>
<dbReference type="PROSITE" id="PS51186">
    <property type="entry name" value="GNAT"/>
    <property type="match status" value="1"/>
</dbReference>
<evidence type="ECO:0000313" key="2">
    <source>
        <dbReference type="EMBL" id="ASB42667.1"/>
    </source>
</evidence>
<organism evidence="3 5">
    <name type="scientific">Acutalibacter muris</name>
    <dbReference type="NCBI Taxonomy" id="1796620"/>
    <lineage>
        <taxon>Bacteria</taxon>
        <taxon>Bacillati</taxon>
        <taxon>Bacillota</taxon>
        <taxon>Clostridia</taxon>
        <taxon>Eubacteriales</taxon>
        <taxon>Acutalibacteraceae</taxon>
        <taxon>Acutalibacter</taxon>
    </lineage>
</organism>
<accession>A0A1Z2XW37</accession>
<dbReference type="Gene3D" id="3.40.630.30">
    <property type="match status" value="1"/>
</dbReference>
<dbReference type="EMBL" id="CP021422">
    <property type="protein sequence ID" value="ASB42667.1"/>
    <property type="molecule type" value="Genomic_DNA"/>
</dbReference>
<feature type="domain" description="N-acetyltransferase" evidence="1">
    <location>
        <begin position="1"/>
        <end position="150"/>
    </location>
</feature>
<reference evidence="2" key="1">
    <citation type="journal article" date="2017" name="Genome Announc.">
        <title>High-Quality Whole-Genome Sequences of the Oligo-Mouse-Microbiota Bacterial Community.</title>
        <authorList>
            <person name="Garzetti D."/>
            <person name="Brugiroux S."/>
            <person name="Bunk B."/>
            <person name="Pukall R."/>
            <person name="McCoy K.D."/>
            <person name="Macpherson A.J."/>
            <person name="Stecher B."/>
        </authorList>
    </citation>
    <scope>NUCLEOTIDE SEQUENCE</scope>
    <source>
        <strain evidence="2">KB18</strain>
    </source>
</reference>
<protein>
    <submittedName>
        <fullName evidence="2 3">N-acetyltransferase</fullName>
    </submittedName>
</protein>
<reference evidence="3 5" key="3">
    <citation type="submission" date="2020-11" db="EMBL/GenBank/DDBJ databases">
        <title>Closed and high quality bacterial genomes of the OMM12 community.</title>
        <authorList>
            <person name="Marbouty M."/>
            <person name="Lamy-Besnier Q."/>
            <person name="Debarbieux L."/>
            <person name="Koszul R."/>
        </authorList>
    </citation>
    <scope>NUCLEOTIDE SEQUENCE [LARGE SCALE GENOMIC DNA]</scope>
    <source>
        <strain evidence="3 5">KB18</strain>
    </source>
</reference>
<dbReference type="CDD" id="cd04301">
    <property type="entry name" value="NAT_SF"/>
    <property type="match status" value="1"/>
</dbReference>
<keyword evidence="4" id="KW-1185">Reference proteome</keyword>
<sequence length="150" mass="17052">MSIRNYQDMDWDSVSSIHDRARRLELELAGLKEAFLPLRIAAEREGLFDYPGLYVAEEKGTVIGFAACTEDELAWLYVAPEKMRRGVGRSLSQYAMKMHPGIRYIEALKGNVPVLKLYESLGFRLKGIEEGKMPGNESFTVQVYSLERTV</sequence>
<dbReference type="EMBL" id="CP065321">
    <property type="protein sequence ID" value="QQR32089.1"/>
    <property type="molecule type" value="Genomic_DNA"/>
</dbReference>
<evidence type="ECO:0000313" key="4">
    <source>
        <dbReference type="Proteomes" id="UP000196710"/>
    </source>
</evidence>
<dbReference type="SUPFAM" id="SSF55729">
    <property type="entry name" value="Acyl-CoA N-acyltransferases (Nat)"/>
    <property type="match status" value="1"/>
</dbReference>
<evidence type="ECO:0000259" key="1">
    <source>
        <dbReference type="PROSITE" id="PS51186"/>
    </source>
</evidence>
<dbReference type="KEGG" id="amur:ADH66_02500"/>
<dbReference type="AlphaFoldDB" id="A0A1Z2XW37"/>
<dbReference type="Proteomes" id="UP000596035">
    <property type="component" value="Chromosome"/>
</dbReference>